<feature type="compositionally biased region" description="Polar residues" evidence="1">
    <location>
        <begin position="1"/>
        <end position="22"/>
    </location>
</feature>
<accession>A0A139A698</accession>
<evidence type="ECO:0000313" key="2">
    <source>
        <dbReference type="EMBL" id="KXS12281.1"/>
    </source>
</evidence>
<protein>
    <submittedName>
        <fullName evidence="2">Uncharacterized protein</fullName>
    </submittedName>
</protein>
<proteinExistence type="predicted"/>
<reference evidence="2 3" key="1">
    <citation type="journal article" date="2015" name="Genome Biol. Evol.">
        <title>Phylogenomic analyses indicate that early fungi evolved digesting cell walls of algal ancestors of land plants.</title>
        <authorList>
            <person name="Chang Y."/>
            <person name="Wang S."/>
            <person name="Sekimoto S."/>
            <person name="Aerts A.L."/>
            <person name="Choi C."/>
            <person name="Clum A."/>
            <person name="LaButti K.M."/>
            <person name="Lindquist E.A."/>
            <person name="Yee Ngan C."/>
            <person name="Ohm R.A."/>
            <person name="Salamov A.A."/>
            <person name="Grigoriev I.V."/>
            <person name="Spatafora J.W."/>
            <person name="Berbee M.L."/>
        </authorList>
    </citation>
    <scope>NUCLEOTIDE SEQUENCE [LARGE SCALE GENOMIC DNA]</scope>
    <source>
        <strain evidence="2 3">JEL478</strain>
    </source>
</reference>
<dbReference type="AlphaFoldDB" id="A0A139A698"/>
<dbReference type="Proteomes" id="UP000070544">
    <property type="component" value="Unassembled WGS sequence"/>
</dbReference>
<name>A0A139A698_GONPJ</name>
<dbReference type="EMBL" id="KQ965789">
    <property type="protein sequence ID" value="KXS12281.1"/>
    <property type="molecule type" value="Genomic_DNA"/>
</dbReference>
<gene>
    <name evidence="2" type="ORF">M427DRAFT_157399</name>
</gene>
<feature type="region of interest" description="Disordered" evidence="1">
    <location>
        <begin position="1"/>
        <end position="40"/>
    </location>
</feature>
<organism evidence="2 3">
    <name type="scientific">Gonapodya prolifera (strain JEL478)</name>
    <name type="common">Monoblepharis prolifera</name>
    <dbReference type="NCBI Taxonomy" id="1344416"/>
    <lineage>
        <taxon>Eukaryota</taxon>
        <taxon>Fungi</taxon>
        <taxon>Fungi incertae sedis</taxon>
        <taxon>Chytridiomycota</taxon>
        <taxon>Chytridiomycota incertae sedis</taxon>
        <taxon>Monoblepharidomycetes</taxon>
        <taxon>Monoblepharidales</taxon>
        <taxon>Gonapodyaceae</taxon>
        <taxon>Gonapodya</taxon>
    </lineage>
</organism>
<sequence>MGNTLPVTYTPPQASSSNSVTVEESARGTSLPGAREQRRDSLDWTPGEIDHFLSGVVRLTPDFACPLCVVKIAPRQMESSWSQRRPSNFTIDLASSDNHAMFYLDPNSEDGSVYCRRCDCRFYSLVQDKWVAGPKTGSSAGVCLSIADVLAGQEDGSISWSFPEQGYLSKVSDGVDCGR</sequence>
<evidence type="ECO:0000256" key="1">
    <source>
        <dbReference type="SAM" id="MobiDB-lite"/>
    </source>
</evidence>
<keyword evidence="3" id="KW-1185">Reference proteome</keyword>
<evidence type="ECO:0000313" key="3">
    <source>
        <dbReference type="Proteomes" id="UP000070544"/>
    </source>
</evidence>